<dbReference type="SUPFAM" id="SSF53335">
    <property type="entry name" value="S-adenosyl-L-methionine-dependent methyltransferases"/>
    <property type="match status" value="1"/>
</dbReference>
<proteinExistence type="predicted"/>
<reference evidence="2 3" key="1">
    <citation type="journal article" date="2014" name="Genome Announc.">
        <title>Draft genome sequence of the pathogenic fungus Scedosporium apiospermum.</title>
        <authorList>
            <person name="Vandeputte P."/>
            <person name="Ghamrawi S."/>
            <person name="Rechenmann M."/>
            <person name="Iltis A."/>
            <person name="Giraud S."/>
            <person name="Fleury M."/>
            <person name="Thornton C."/>
            <person name="Delhaes L."/>
            <person name="Meyer W."/>
            <person name="Papon N."/>
            <person name="Bouchara J.P."/>
        </authorList>
    </citation>
    <scope>NUCLEOTIDE SEQUENCE [LARGE SCALE GENOMIC DNA]</scope>
    <source>
        <strain evidence="2 3">IHEM 14462</strain>
    </source>
</reference>
<comment type="caution">
    <text evidence="2">The sequence shown here is derived from an EMBL/GenBank/DDBJ whole genome shotgun (WGS) entry which is preliminary data.</text>
</comment>
<dbReference type="Gene3D" id="3.40.50.150">
    <property type="entry name" value="Vaccinia Virus protein VP39"/>
    <property type="match status" value="1"/>
</dbReference>
<keyword evidence="3" id="KW-1185">Reference proteome</keyword>
<name>A0A084GDT9_PSEDA</name>
<dbReference type="Pfam" id="PF13489">
    <property type="entry name" value="Methyltransf_23"/>
    <property type="match status" value="1"/>
</dbReference>
<evidence type="ECO:0000256" key="1">
    <source>
        <dbReference type="SAM" id="MobiDB-lite"/>
    </source>
</evidence>
<accession>A0A084GDT9</accession>
<dbReference type="PANTHER" id="PTHR43861">
    <property type="entry name" value="TRANS-ACONITATE 2-METHYLTRANSFERASE-RELATED"/>
    <property type="match status" value="1"/>
</dbReference>
<feature type="compositionally biased region" description="Polar residues" evidence="1">
    <location>
        <begin position="1"/>
        <end position="15"/>
    </location>
</feature>
<feature type="region of interest" description="Disordered" evidence="1">
    <location>
        <begin position="1"/>
        <end position="25"/>
    </location>
</feature>
<organism evidence="2 3">
    <name type="scientific">Pseudallescheria apiosperma</name>
    <name type="common">Scedosporium apiospermum</name>
    <dbReference type="NCBI Taxonomy" id="563466"/>
    <lineage>
        <taxon>Eukaryota</taxon>
        <taxon>Fungi</taxon>
        <taxon>Dikarya</taxon>
        <taxon>Ascomycota</taxon>
        <taxon>Pezizomycotina</taxon>
        <taxon>Sordariomycetes</taxon>
        <taxon>Hypocreomycetidae</taxon>
        <taxon>Microascales</taxon>
        <taxon>Microascaceae</taxon>
        <taxon>Scedosporium</taxon>
    </lineage>
</organism>
<dbReference type="EMBL" id="JOWA01000077">
    <property type="protein sequence ID" value="KEZ45501.1"/>
    <property type="molecule type" value="Genomic_DNA"/>
</dbReference>
<dbReference type="CDD" id="cd02440">
    <property type="entry name" value="AdoMet_MTases"/>
    <property type="match status" value="1"/>
</dbReference>
<dbReference type="RefSeq" id="XP_016645300.1">
    <property type="nucleotide sequence ID" value="XM_016785003.1"/>
</dbReference>
<dbReference type="InterPro" id="IPR029063">
    <property type="entry name" value="SAM-dependent_MTases_sf"/>
</dbReference>
<sequence>MDSTQTSTQAPTVKPTTGEHTEPSLDSSYQLEWIKKLLAQIKDCLKQNSDWLGVDPSKPQRILDYACGNGTVSSVKLFNEEASKLLGPNHQDRMHAIQGDLNEPEKTPVLTRPEWFGFDCAIISFALHHVDDPIELLKLLKARVKPGGTIVVVECLKQDGAETDSATASSGIKDGEPKYNPANMKAVPMGRVWPGFSVEDVHEDYAAAGCTDVDLRIWPEPVELPKMPTFGGRCTIPGLGSRKKDENTSDLCLKVYRVAAQW</sequence>
<protein>
    <recommendedName>
        <fullName evidence="4">Methyltransferase type 11 domain-containing protein</fullName>
    </recommendedName>
</protein>
<dbReference type="VEuPathDB" id="FungiDB:SAPIO_CDS1823"/>
<dbReference type="OrthoDB" id="3647at2759"/>
<gene>
    <name evidence="2" type="ORF">SAPIO_CDS1823</name>
</gene>
<dbReference type="Proteomes" id="UP000028545">
    <property type="component" value="Unassembled WGS sequence"/>
</dbReference>
<dbReference type="GeneID" id="27720895"/>
<evidence type="ECO:0000313" key="2">
    <source>
        <dbReference type="EMBL" id="KEZ45501.1"/>
    </source>
</evidence>
<evidence type="ECO:0008006" key="4">
    <source>
        <dbReference type="Google" id="ProtNLM"/>
    </source>
</evidence>
<dbReference type="AlphaFoldDB" id="A0A084GDT9"/>
<dbReference type="KEGG" id="sapo:SAPIO_CDS1823"/>
<evidence type="ECO:0000313" key="3">
    <source>
        <dbReference type="Proteomes" id="UP000028545"/>
    </source>
</evidence>
<dbReference type="HOGENOM" id="CLU_037990_1_0_1"/>